<dbReference type="PROSITE" id="PS01124">
    <property type="entry name" value="HTH_ARAC_FAMILY_2"/>
    <property type="match status" value="1"/>
</dbReference>
<evidence type="ECO:0000256" key="1">
    <source>
        <dbReference type="ARBA" id="ARBA00023015"/>
    </source>
</evidence>
<keyword evidence="3" id="KW-0804">Transcription</keyword>
<dbReference type="Gene3D" id="1.10.10.60">
    <property type="entry name" value="Homeodomain-like"/>
    <property type="match status" value="2"/>
</dbReference>
<evidence type="ECO:0000313" key="8">
    <source>
        <dbReference type="Proteomes" id="UP000481087"/>
    </source>
</evidence>
<dbReference type="SUPFAM" id="SSF46689">
    <property type="entry name" value="Homeodomain-like"/>
    <property type="match status" value="2"/>
</dbReference>
<dbReference type="EMBL" id="WTUZ01000016">
    <property type="protein sequence ID" value="MZQ83207.1"/>
    <property type="molecule type" value="Genomic_DNA"/>
</dbReference>
<evidence type="ECO:0000256" key="3">
    <source>
        <dbReference type="ARBA" id="ARBA00023163"/>
    </source>
</evidence>
<organism evidence="7 8">
    <name type="scientific">Paenibacillus silvestris</name>
    <dbReference type="NCBI Taxonomy" id="2606219"/>
    <lineage>
        <taxon>Bacteria</taxon>
        <taxon>Bacillati</taxon>
        <taxon>Bacillota</taxon>
        <taxon>Bacilli</taxon>
        <taxon>Bacillales</taxon>
        <taxon>Paenibacillaceae</taxon>
        <taxon>Paenibacillus</taxon>
    </lineage>
</organism>
<dbReference type="SUPFAM" id="SSF52172">
    <property type="entry name" value="CheY-like"/>
    <property type="match status" value="1"/>
</dbReference>
<dbReference type="Pfam" id="PF00072">
    <property type="entry name" value="Response_reg"/>
    <property type="match status" value="1"/>
</dbReference>
<evidence type="ECO:0000256" key="2">
    <source>
        <dbReference type="ARBA" id="ARBA00023125"/>
    </source>
</evidence>
<dbReference type="InterPro" id="IPR018060">
    <property type="entry name" value="HTH_AraC"/>
</dbReference>
<comment type="caution">
    <text evidence="7">The sequence shown here is derived from an EMBL/GenBank/DDBJ whole genome shotgun (WGS) entry which is preliminary data.</text>
</comment>
<dbReference type="AlphaFoldDB" id="A0A6L8UZ10"/>
<dbReference type="GO" id="GO:0000160">
    <property type="term" value="P:phosphorelay signal transduction system"/>
    <property type="evidence" value="ECO:0007669"/>
    <property type="project" value="InterPro"/>
</dbReference>
<dbReference type="GO" id="GO:0003700">
    <property type="term" value="F:DNA-binding transcription factor activity"/>
    <property type="evidence" value="ECO:0007669"/>
    <property type="project" value="InterPro"/>
</dbReference>
<keyword evidence="2" id="KW-0238">DNA-binding</keyword>
<dbReference type="RefSeq" id="WP_161407387.1">
    <property type="nucleotide sequence ID" value="NZ_WTUZ01000016.1"/>
</dbReference>
<proteinExistence type="predicted"/>
<evidence type="ECO:0000259" key="5">
    <source>
        <dbReference type="PROSITE" id="PS01124"/>
    </source>
</evidence>
<feature type="modified residue" description="4-aspartylphosphate" evidence="4">
    <location>
        <position position="55"/>
    </location>
</feature>
<keyword evidence="8" id="KW-1185">Reference proteome</keyword>
<keyword evidence="1" id="KW-0805">Transcription regulation</keyword>
<dbReference type="PROSITE" id="PS00041">
    <property type="entry name" value="HTH_ARAC_FAMILY_1"/>
    <property type="match status" value="1"/>
</dbReference>
<dbReference type="PROSITE" id="PS50110">
    <property type="entry name" value="RESPONSE_REGULATORY"/>
    <property type="match status" value="1"/>
</dbReference>
<keyword evidence="4" id="KW-0597">Phosphoprotein</keyword>
<dbReference type="CDD" id="cd17536">
    <property type="entry name" value="REC_YesN-like"/>
    <property type="match status" value="1"/>
</dbReference>
<dbReference type="InterPro" id="IPR018062">
    <property type="entry name" value="HTH_AraC-typ_CS"/>
</dbReference>
<dbReference type="Pfam" id="PF12833">
    <property type="entry name" value="HTH_18"/>
    <property type="match status" value="1"/>
</dbReference>
<feature type="domain" description="Response regulatory" evidence="6">
    <location>
        <begin position="3"/>
        <end position="120"/>
    </location>
</feature>
<evidence type="ECO:0000256" key="4">
    <source>
        <dbReference type="PROSITE-ProRule" id="PRU00169"/>
    </source>
</evidence>
<dbReference type="PRINTS" id="PR00032">
    <property type="entry name" value="HTHARAC"/>
</dbReference>
<dbReference type="InterPro" id="IPR011006">
    <property type="entry name" value="CheY-like_superfamily"/>
</dbReference>
<dbReference type="PANTHER" id="PTHR43280:SF10">
    <property type="entry name" value="REGULATORY PROTEIN POCR"/>
    <property type="match status" value="1"/>
</dbReference>
<sequence>MLNVMLVDDDVPMIKYLTKLISWESLGLRLAATAHSGESALQKFHETQLDLIITDIGMPQMDGLELVAQLKAIKPELQVVFLTCHEEFHYARKAVQLDAVDYLIKDELTSEQLDVSLRKAIQLLTEAKNQVEDIVYKQDLIKNKDLLKMTYFQQLLTTSSATEMLSYGKRLGINWGHSQFLMAVGSFHRASVYKQYRFEDMNLLLYAAGNIASELSLQSQQQVTLFSDSDGQLICIYNYQQNLSVNATTLFKDYLLSLRELIKQYLKMDVFLHYGIPFKGVEGISANYRTMKMWQKSAFYEDDTFGTIKLLEVPLWNVSHSLEEQWDRITEAVKIKDANIDGITRSLCALEAFAREERIESGMFLAACSHRIRLIELEAKPKSEETFHSCLLRCKRLKESLELISCKIEELHTASLHMAIDKKPKLQQIDRYITDHLAENISMVDIADYLFLNPSYFSRYFKQETGVNFVDYYHQFKMKIACGLLKEKQYNIEMIALKLGYMERTYFSRIFKKYVGVSPKHYK</sequence>
<gene>
    <name evidence="7" type="ORF">GQF01_13915</name>
</gene>
<evidence type="ECO:0000259" key="6">
    <source>
        <dbReference type="PROSITE" id="PS50110"/>
    </source>
</evidence>
<dbReference type="InterPro" id="IPR001789">
    <property type="entry name" value="Sig_transdc_resp-reg_receiver"/>
</dbReference>
<dbReference type="SMART" id="SM00448">
    <property type="entry name" value="REC"/>
    <property type="match status" value="1"/>
</dbReference>
<dbReference type="Gene3D" id="3.40.50.2300">
    <property type="match status" value="1"/>
</dbReference>
<dbReference type="InterPro" id="IPR009057">
    <property type="entry name" value="Homeodomain-like_sf"/>
</dbReference>
<dbReference type="GO" id="GO:0043565">
    <property type="term" value="F:sequence-specific DNA binding"/>
    <property type="evidence" value="ECO:0007669"/>
    <property type="project" value="InterPro"/>
</dbReference>
<dbReference type="Proteomes" id="UP000481087">
    <property type="component" value="Unassembled WGS sequence"/>
</dbReference>
<dbReference type="SMART" id="SM00342">
    <property type="entry name" value="HTH_ARAC"/>
    <property type="match status" value="1"/>
</dbReference>
<accession>A0A6L8UZ10</accession>
<dbReference type="InterPro" id="IPR020449">
    <property type="entry name" value="Tscrpt_reg_AraC-type_HTH"/>
</dbReference>
<name>A0A6L8UZ10_9BACL</name>
<protein>
    <submittedName>
        <fullName evidence="7">Response regulator</fullName>
    </submittedName>
</protein>
<reference evidence="7 8" key="1">
    <citation type="submission" date="2019-12" db="EMBL/GenBank/DDBJ databases">
        <title>Paenibacillus sp. nov. sp. isolated from soil.</title>
        <authorList>
            <person name="Kim J."/>
            <person name="Jeong S.E."/>
            <person name="Jung H.S."/>
            <person name="Jeon C.O."/>
        </authorList>
    </citation>
    <scope>NUCLEOTIDE SEQUENCE [LARGE SCALE GENOMIC DNA]</scope>
    <source>
        <strain evidence="7 8">5J-6</strain>
    </source>
</reference>
<dbReference type="PANTHER" id="PTHR43280">
    <property type="entry name" value="ARAC-FAMILY TRANSCRIPTIONAL REGULATOR"/>
    <property type="match status" value="1"/>
</dbReference>
<evidence type="ECO:0000313" key="7">
    <source>
        <dbReference type="EMBL" id="MZQ83207.1"/>
    </source>
</evidence>
<feature type="domain" description="HTH araC/xylS-type" evidence="5">
    <location>
        <begin position="427"/>
        <end position="523"/>
    </location>
</feature>